<dbReference type="GO" id="GO:0046872">
    <property type="term" value="F:metal ion binding"/>
    <property type="evidence" value="ECO:0007669"/>
    <property type="project" value="UniProtKB-KW"/>
</dbReference>
<organism evidence="6 7">
    <name type="scientific">Brassicogethes aeneus</name>
    <name type="common">Rape pollen beetle</name>
    <name type="synonym">Meligethes aeneus</name>
    <dbReference type="NCBI Taxonomy" id="1431903"/>
    <lineage>
        <taxon>Eukaryota</taxon>
        <taxon>Metazoa</taxon>
        <taxon>Ecdysozoa</taxon>
        <taxon>Arthropoda</taxon>
        <taxon>Hexapoda</taxon>
        <taxon>Insecta</taxon>
        <taxon>Pterygota</taxon>
        <taxon>Neoptera</taxon>
        <taxon>Endopterygota</taxon>
        <taxon>Coleoptera</taxon>
        <taxon>Polyphaga</taxon>
        <taxon>Cucujiformia</taxon>
        <taxon>Nitidulidae</taxon>
        <taxon>Meligethinae</taxon>
        <taxon>Brassicogethes</taxon>
    </lineage>
</organism>
<dbReference type="InterPro" id="IPR008775">
    <property type="entry name" value="Phytyl_CoA_dOase-like"/>
</dbReference>
<dbReference type="PANTHER" id="PTHR20883">
    <property type="entry name" value="PHYTANOYL-COA DIOXYGENASE DOMAIN CONTAINING 1"/>
    <property type="match status" value="1"/>
</dbReference>
<protein>
    <submittedName>
        <fullName evidence="6">Uncharacterized protein</fullName>
    </submittedName>
</protein>
<sequence>MTIGYNLATYLIERDGYAVIENFLSQSEIDELKNEAEKLIKNMPEESNRAVFNTVESEAKQNKDQYFLDSSDKISYFYEAGALGPNGELLVDPSVSLNKIGHALHELNPVFRKLTFCEQVKETAFQLGFQEPAVVQSMYIFKNPGIGSEVIAHQDASYLYTEPVKVIGFWIALEDATLENGCLWFARGSHKGGVHRRYIRNHDKKSDQLLVYTTPSPYYQKSSFLAAPVPKGSLVLIHGQVVHHSEPNKSQKSRHAYTFHIIETKNTKYSENNWLQPKNKPFAKLYEN</sequence>
<name>A0A9P0FCC5_BRAAE</name>
<reference evidence="6" key="1">
    <citation type="submission" date="2021-12" db="EMBL/GenBank/DDBJ databases">
        <authorList>
            <person name="King R."/>
        </authorList>
    </citation>
    <scope>NUCLEOTIDE SEQUENCE</scope>
</reference>
<gene>
    <name evidence="6" type="ORF">MELIAE_LOCUS1714</name>
</gene>
<keyword evidence="3" id="KW-0408">Iron</keyword>
<evidence type="ECO:0000256" key="5">
    <source>
        <dbReference type="SAM" id="Coils"/>
    </source>
</evidence>
<evidence type="ECO:0000256" key="3">
    <source>
        <dbReference type="ARBA" id="ARBA00023004"/>
    </source>
</evidence>
<keyword evidence="2" id="KW-0479">Metal-binding</keyword>
<dbReference type="Gene3D" id="2.60.120.620">
    <property type="entry name" value="q2cbj1_9rhob like domain"/>
    <property type="match status" value="1"/>
</dbReference>
<keyword evidence="5" id="KW-0175">Coiled coil</keyword>
<comment type="similarity">
    <text evidence="4">Belongs to the PhyH family. PHYHD1 subfamily.</text>
</comment>
<comment type="cofactor">
    <cofactor evidence="1">
        <name>Fe cation</name>
        <dbReference type="ChEBI" id="CHEBI:24875"/>
    </cofactor>
</comment>
<evidence type="ECO:0000256" key="1">
    <source>
        <dbReference type="ARBA" id="ARBA00001962"/>
    </source>
</evidence>
<feature type="coiled-coil region" evidence="5">
    <location>
        <begin position="22"/>
        <end position="49"/>
    </location>
</feature>
<dbReference type="EMBL" id="OV121132">
    <property type="protein sequence ID" value="CAH0547790.1"/>
    <property type="molecule type" value="Genomic_DNA"/>
</dbReference>
<dbReference type="SUPFAM" id="SSF51197">
    <property type="entry name" value="Clavaminate synthase-like"/>
    <property type="match status" value="1"/>
</dbReference>
<dbReference type="Pfam" id="PF05721">
    <property type="entry name" value="PhyH"/>
    <property type="match status" value="1"/>
</dbReference>
<dbReference type="PANTHER" id="PTHR20883:SF15">
    <property type="entry name" value="PHYTANOYL-COA DIOXYGENASE DOMAIN-CONTAINING PROTEIN 1"/>
    <property type="match status" value="1"/>
</dbReference>
<dbReference type="Proteomes" id="UP001154078">
    <property type="component" value="Chromosome 1"/>
</dbReference>
<evidence type="ECO:0000313" key="7">
    <source>
        <dbReference type="Proteomes" id="UP001154078"/>
    </source>
</evidence>
<proteinExistence type="inferred from homology"/>
<evidence type="ECO:0000256" key="2">
    <source>
        <dbReference type="ARBA" id="ARBA00022723"/>
    </source>
</evidence>
<evidence type="ECO:0000256" key="4">
    <source>
        <dbReference type="ARBA" id="ARBA00038356"/>
    </source>
</evidence>
<keyword evidence="7" id="KW-1185">Reference proteome</keyword>
<dbReference type="AlphaFoldDB" id="A0A9P0FCC5"/>
<accession>A0A9P0FCC5</accession>
<evidence type="ECO:0000313" key="6">
    <source>
        <dbReference type="EMBL" id="CAH0547790.1"/>
    </source>
</evidence>
<dbReference type="OrthoDB" id="445007at2759"/>